<dbReference type="InterPro" id="IPR002048">
    <property type="entry name" value="EF_hand_dom"/>
</dbReference>
<dbReference type="Gene3D" id="1.10.238.10">
    <property type="entry name" value="EF-hand"/>
    <property type="match status" value="1"/>
</dbReference>
<evidence type="ECO:0000313" key="2">
    <source>
        <dbReference type="EMBL" id="CAH0489773.1"/>
    </source>
</evidence>
<proteinExistence type="predicted"/>
<dbReference type="Proteomes" id="UP001157938">
    <property type="component" value="Unassembled WGS sequence"/>
</dbReference>
<reference evidence="3" key="2">
    <citation type="submission" date="2022-12" db="EMBL/GenBank/DDBJ databases">
        <authorList>
            <person name="Webb A."/>
        </authorList>
    </citation>
    <scope>NUCLEOTIDE SEQUENCE</scope>
    <source>
        <strain evidence="3">Pf2</strain>
    </source>
</reference>
<dbReference type="AlphaFoldDB" id="A0AAV0UF77"/>
<dbReference type="PROSITE" id="PS50222">
    <property type="entry name" value="EF_HAND_2"/>
    <property type="match status" value="1"/>
</dbReference>
<protein>
    <recommendedName>
        <fullName evidence="1">EF-hand domain-containing protein</fullName>
    </recommendedName>
</protein>
<dbReference type="EMBL" id="CANTFK010000966">
    <property type="protein sequence ID" value="CAI5735267.1"/>
    <property type="molecule type" value="Genomic_DNA"/>
</dbReference>
<gene>
    <name evidence="2" type="ORF">PFR001_LOCUS5157</name>
    <name evidence="3" type="ORF">PFR002_LOCUS7727</name>
</gene>
<name>A0AAV0UF77_9STRA</name>
<reference evidence="2 4" key="1">
    <citation type="submission" date="2021-11" db="EMBL/GenBank/DDBJ databases">
        <authorList>
            <person name="Islam A."/>
            <person name="Islam S."/>
            <person name="Flora M.S."/>
            <person name="Rahman M."/>
            <person name="Ziaur R.M."/>
            <person name="Epstein J.H."/>
            <person name="Hassan M."/>
            <person name="Klassen M."/>
            <person name="Woodard K."/>
            <person name="Webb A."/>
            <person name="Webby R.J."/>
            <person name="El Zowalaty M.E."/>
        </authorList>
    </citation>
    <scope>NUCLEOTIDE SEQUENCE [LARGE SCALE GENOMIC DNA]</scope>
    <source>
        <strain evidence="2">Pf1</strain>
    </source>
</reference>
<comment type="caution">
    <text evidence="3">The sequence shown here is derived from an EMBL/GenBank/DDBJ whole genome shotgun (WGS) entry which is preliminary data.</text>
</comment>
<dbReference type="SMART" id="SM00054">
    <property type="entry name" value="EFh"/>
    <property type="match status" value="2"/>
</dbReference>
<dbReference type="EMBL" id="CAKLBC010001181">
    <property type="protein sequence ID" value="CAH0489773.1"/>
    <property type="molecule type" value="Genomic_DNA"/>
</dbReference>
<dbReference type="SUPFAM" id="SSF47473">
    <property type="entry name" value="EF-hand"/>
    <property type="match status" value="1"/>
</dbReference>
<dbReference type="Proteomes" id="UP001159659">
    <property type="component" value="Unassembled WGS sequence"/>
</dbReference>
<accession>A0AAV0UF77</accession>
<evidence type="ECO:0000259" key="1">
    <source>
        <dbReference type="PROSITE" id="PS50222"/>
    </source>
</evidence>
<evidence type="ECO:0000313" key="4">
    <source>
        <dbReference type="Proteomes" id="UP001157938"/>
    </source>
</evidence>
<dbReference type="InterPro" id="IPR011992">
    <property type="entry name" value="EF-hand-dom_pair"/>
</dbReference>
<evidence type="ECO:0000313" key="5">
    <source>
        <dbReference type="Proteomes" id="UP001159659"/>
    </source>
</evidence>
<dbReference type="GO" id="GO:0005509">
    <property type="term" value="F:calcium ion binding"/>
    <property type="evidence" value="ECO:0007669"/>
    <property type="project" value="InterPro"/>
</dbReference>
<organism evidence="3 5">
    <name type="scientific">Peronospora farinosa</name>
    <dbReference type="NCBI Taxonomy" id="134698"/>
    <lineage>
        <taxon>Eukaryota</taxon>
        <taxon>Sar</taxon>
        <taxon>Stramenopiles</taxon>
        <taxon>Oomycota</taxon>
        <taxon>Peronosporomycetes</taxon>
        <taxon>Peronosporales</taxon>
        <taxon>Peronosporaceae</taxon>
        <taxon>Peronospora</taxon>
    </lineage>
</organism>
<feature type="domain" description="EF-hand" evidence="1">
    <location>
        <begin position="142"/>
        <end position="168"/>
    </location>
</feature>
<keyword evidence="4" id="KW-1185">Reference proteome</keyword>
<sequence length="327" mass="37686">MQRLAKTSRLSLGRLSLGRLFQQQPIEDIPELRSILAVQNLVAKIPENPIPRCLNKNDAYCQWIKTYCSINYLTMLDKETFGAFVKEAGVYLQTQEDEAFQDCGNIGPMEEEELISPKADAFVEAVKIKLARHMCIRTAASFELLDKDKDGKIHVDEVTRLLQVAVHGNGTEWLKSLFHLYDADGDDVVNEAESKLILDSMIQTQKVVMTEIFATHVHNLPKKREKCFAKSMVEEDFKSKIPEKVRCVFHFANKLDKERKTYDWELFEDSKKVEFPELHNMLAVYAKGFYDERFIFYERKQERQSTRYKGLLLATAIGLGDYIAAVI</sequence>
<evidence type="ECO:0000313" key="3">
    <source>
        <dbReference type="EMBL" id="CAI5735267.1"/>
    </source>
</evidence>